<geneLocation type="plasmid" evidence="1">
    <name>unnamed</name>
</geneLocation>
<gene>
    <name evidence="1" type="ORF">ECB94_27405</name>
</gene>
<dbReference type="Proteomes" id="UP000279760">
    <property type="component" value="Plasmid unnamed"/>
</dbReference>
<organism evidence="1 2">
    <name type="scientific">Vibrio mediterranei</name>
    <dbReference type="NCBI Taxonomy" id="689"/>
    <lineage>
        <taxon>Bacteria</taxon>
        <taxon>Pseudomonadati</taxon>
        <taxon>Pseudomonadota</taxon>
        <taxon>Gammaproteobacteria</taxon>
        <taxon>Vibrionales</taxon>
        <taxon>Vibrionaceae</taxon>
        <taxon>Vibrio</taxon>
    </lineage>
</organism>
<evidence type="ECO:0000313" key="1">
    <source>
        <dbReference type="EMBL" id="AYV25036.1"/>
    </source>
</evidence>
<evidence type="ECO:0000313" key="2">
    <source>
        <dbReference type="Proteomes" id="UP000279760"/>
    </source>
</evidence>
<dbReference type="RefSeq" id="WP_164491535.1">
    <property type="nucleotide sequence ID" value="NZ_CP033579.1"/>
</dbReference>
<dbReference type="EMBL" id="CP033579">
    <property type="protein sequence ID" value="AYV25036.1"/>
    <property type="molecule type" value="Genomic_DNA"/>
</dbReference>
<reference evidence="1 2" key="1">
    <citation type="submission" date="2018-11" db="EMBL/GenBank/DDBJ databases">
        <title>Complete Genome Sequence of Vbrio mediterranei 117-T6: a Potential Pathogen Bacteria Isolated from the Conchocelis of Pyropia.</title>
        <authorList>
            <person name="Liu Q."/>
        </authorList>
    </citation>
    <scope>NUCLEOTIDE SEQUENCE [LARGE SCALE GENOMIC DNA]</scope>
    <source>
        <strain evidence="1 2">117-T6</strain>
        <plasmid evidence="1 2">unnamed</plasmid>
    </source>
</reference>
<accession>A0A3G4VJQ0</accession>
<protein>
    <submittedName>
        <fullName evidence="1">Uncharacterized protein</fullName>
    </submittedName>
</protein>
<keyword evidence="1" id="KW-0614">Plasmid</keyword>
<proteinExistence type="predicted"/>
<dbReference type="AlphaFoldDB" id="A0A3G4VJQ0"/>
<sequence length="110" mass="12790">MQINEVYSLTKWYMEIVHPPNPSQTLANFLNSVKNARGNGQILNAHIKQCHSQLAPFVEELNFSLLTSHQRRPLWHIELKSLLLEKAPEHYNTLFNLSEYDVNYVVATLE</sequence>
<name>A0A3G4VJQ0_9VIBR</name>